<keyword evidence="2" id="KW-1185">Reference proteome</keyword>
<proteinExistence type="predicted"/>
<sequence>MSHLVIELALWILLAFLVGCILGCLLRRLFAGEPAAAVASGPSQFTSVTAPVPPAPDVKAETAAIVAEAQALAGTPARPTGMAAARGGTPDNLQRISGVGPKNEKTLHSLGFFHFDQIAAWTPEEVAWVDDHLKFGGRIAREEWINQSRLLAEGKEDEFHRLYGTGGVRNKAGETESGTRTRKD</sequence>
<dbReference type="Proteomes" id="UP000616151">
    <property type="component" value="Unassembled WGS sequence"/>
</dbReference>
<evidence type="ECO:0000313" key="1">
    <source>
        <dbReference type="EMBL" id="MBK1866440.1"/>
    </source>
</evidence>
<protein>
    <submittedName>
        <fullName evidence="1">Uncharacterized protein</fullName>
    </submittedName>
</protein>
<gene>
    <name evidence="1" type="ORF">JHL16_08765</name>
</gene>
<comment type="caution">
    <text evidence="1">The sequence shown here is derived from an EMBL/GenBank/DDBJ whole genome shotgun (WGS) entry which is preliminary data.</text>
</comment>
<reference evidence="1" key="1">
    <citation type="submission" date="2021-01" db="EMBL/GenBank/DDBJ databases">
        <authorList>
            <person name="Sun Q."/>
        </authorList>
    </citation>
    <scope>NUCLEOTIDE SEQUENCE</scope>
    <source>
        <strain evidence="1">YIM B02566</strain>
    </source>
</reference>
<organism evidence="1 2">
    <name type="scientific">Taklimakanibacter albus</name>
    <dbReference type="NCBI Taxonomy" id="2800327"/>
    <lineage>
        <taxon>Bacteria</taxon>
        <taxon>Pseudomonadati</taxon>
        <taxon>Pseudomonadota</taxon>
        <taxon>Alphaproteobacteria</taxon>
        <taxon>Hyphomicrobiales</taxon>
        <taxon>Aestuariivirgaceae</taxon>
        <taxon>Taklimakanibacter</taxon>
    </lineage>
</organism>
<accession>A0ACC5R1C5</accession>
<name>A0ACC5R1C5_9HYPH</name>
<evidence type="ECO:0000313" key="2">
    <source>
        <dbReference type="Proteomes" id="UP000616151"/>
    </source>
</evidence>
<dbReference type="EMBL" id="JAENHL010000006">
    <property type="protein sequence ID" value="MBK1866440.1"/>
    <property type="molecule type" value="Genomic_DNA"/>
</dbReference>